<keyword evidence="2" id="KW-0812">Transmembrane</keyword>
<feature type="region of interest" description="Disordered" evidence="1">
    <location>
        <begin position="1"/>
        <end position="58"/>
    </location>
</feature>
<sequence>MADAKTYELQSLGSHGQSLSQVASKDYEAVPGTPSKDDLLAPSRRMSQSPPPHTTSMPSSSYRFYDAFNVVRSLLLPLVAIAYLAFCYTVHNRAVPLKTRFFDSSPDNLAVIKSGVTSISIVIITIGLFPIQVLISDLRSEEFFRVVTTTATGAPLYSINSISSPSFGLLESLIVVFRRHCSPYFIVAVITALLTFVTATLAPAALSVNTALFDDQLIALAVGGIRRDEVLNVSSILPEIIQSNVEDLFPKAATLTWVENLLGVPYGFAVSNGPHYMVPTPLNLQPTVPARWLSDVAIMDPQCEWGNGQQTFFGTDPVINQTILVTHFRDQTMNLTFNVQSSLFDDSVINIAAYNSMVNLTDQGLLASGAMLITLAQCTSGCAGFDQFVFDLSGLPVVNVTKHNSNASLPDMTFDLSFLICDPHIDLETREVRNDGHGMLTVGDVNYPVRQGNLDPTQTNLLFSNILSRISDGAGPAVAQIPTLGSEGLAVLLFGPNATNVTRDDLHSLTVKPAPIANITDTYTHMLQSASKIFFNGAISTAYVPARLSTQQIVFTSSLPQVIVSTILFVLLCAIAGAAHFRNEIPKFSLFSVASSLDGSDVPRTLGQVRNDADPRTRESDMLASLGRRSVVAGMGESGPVLHLQ</sequence>
<evidence type="ECO:0000256" key="1">
    <source>
        <dbReference type="SAM" id="MobiDB-lite"/>
    </source>
</evidence>
<reference evidence="3 4" key="1">
    <citation type="submission" date="2018-11" db="EMBL/GenBank/DDBJ databases">
        <title>Genome assembly of Steccherinum ochraceum LE-BIN_3174, the white-rot fungus of the Steccherinaceae family (The Residual Polyporoid clade, Polyporales, Basidiomycota).</title>
        <authorList>
            <person name="Fedorova T.V."/>
            <person name="Glazunova O.A."/>
            <person name="Landesman E.O."/>
            <person name="Moiseenko K.V."/>
            <person name="Psurtseva N.V."/>
            <person name="Savinova O.S."/>
            <person name="Shakhova N.V."/>
            <person name="Tyazhelova T.V."/>
            <person name="Vasina D.V."/>
        </authorList>
    </citation>
    <scope>NUCLEOTIDE SEQUENCE [LARGE SCALE GENOMIC DNA]</scope>
    <source>
        <strain evidence="3 4">LE-BIN_3174</strain>
    </source>
</reference>
<gene>
    <name evidence="3" type="ORF">EIP91_011305</name>
</gene>
<feature type="transmembrane region" description="Helical" evidence="2">
    <location>
        <begin position="562"/>
        <end position="581"/>
    </location>
</feature>
<dbReference type="STRING" id="92696.A0A4R0RL06"/>
<keyword evidence="4" id="KW-1185">Reference proteome</keyword>
<keyword evidence="2" id="KW-0472">Membrane</keyword>
<dbReference type="AlphaFoldDB" id="A0A4R0RL06"/>
<feature type="transmembrane region" description="Helical" evidence="2">
    <location>
        <begin position="70"/>
        <end position="90"/>
    </location>
</feature>
<protein>
    <submittedName>
        <fullName evidence="3">Uncharacterized protein</fullName>
    </submittedName>
</protein>
<organism evidence="3 4">
    <name type="scientific">Steccherinum ochraceum</name>
    <dbReference type="NCBI Taxonomy" id="92696"/>
    <lineage>
        <taxon>Eukaryota</taxon>
        <taxon>Fungi</taxon>
        <taxon>Dikarya</taxon>
        <taxon>Basidiomycota</taxon>
        <taxon>Agaricomycotina</taxon>
        <taxon>Agaricomycetes</taxon>
        <taxon>Polyporales</taxon>
        <taxon>Steccherinaceae</taxon>
        <taxon>Steccherinum</taxon>
    </lineage>
</organism>
<evidence type="ECO:0000313" key="4">
    <source>
        <dbReference type="Proteomes" id="UP000292702"/>
    </source>
</evidence>
<evidence type="ECO:0000256" key="2">
    <source>
        <dbReference type="SAM" id="Phobius"/>
    </source>
</evidence>
<proteinExistence type="predicted"/>
<evidence type="ECO:0000313" key="3">
    <source>
        <dbReference type="EMBL" id="TCD68236.1"/>
    </source>
</evidence>
<comment type="caution">
    <text evidence="3">The sequence shown here is derived from an EMBL/GenBank/DDBJ whole genome shotgun (WGS) entry which is preliminary data.</text>
</comment>
<keyword evidence="2" id="KW-1133">Transmembrane helix</keyword>
<dbReference type="EMBL" id="RWJN01000072">
    <property type="protein sequence ID" value="TCD68236.1"/>
    <property type="molecule type" value="Genomic_DNA"/>
</dbReference>
<feature type="compositionally biased region" description="Low complexity" evidence="1">
    <location>
        <begin position="9"/>
        <end position="21"/>
    </location>
</feature>
<name>A0A4R0RL06_9APHY</name>
<dbReference type="Proteomes" id="UP000292702">
    <property type="component" value="Unassembled WGS sequence"/>
</dbReference>
<feature type="transmembrane region" description="Helical" evidence="2">
    <location>
        <begin position="111"/>
        <end position="135"/>
    </location>
</feature>
<dbReference type="OrthoDB" id="2802775at2759"/>
<feature type="transmembrane region" description="Helical" evidence="2">
    <location>
        <begin position="184"/>
        <end position="206"/>
    </location>
</feature>
<accession>A0A4R0RL06</accession>